<dbReference type="SUPFAM" id="SSF46785">
    <property type="entry name" value="Winged helix' DNA-binding domain"/>
    <property type="match status" value="1"/>
</dbReference>
<dbReference type="Gene3D" id="1.10.10.10">
    <property type="entry name" value="Winged helix-like DNA-binding domain superfamily/Winged helix DNA-binding domain"/>
    <property type="match status" value="1"/>
</dbReference>
<dbReference type="InterPro" id="IPR016723">
    <property type="entry name" value="Tscrpt_reg_ArsR_prd"/>
</dbReference>
<dbReference type="InterPro" id="IPR036388">
    <property type="entry name" value="WH-like_DNA-bd_sf"/>
</dbReference>
<protein>
    <submittedName>
        <fullName evidence="1">Transcriptional regulator, ArsR family</fullName>
    </submittedName>
</protein>
<dbReference type="InterPro" id="IPR036390">
    <property type="entry name" value="WH_DNA-bd_sf"/>
</dbReference>
<dbReference type="STRING" id="937775.Metlim_2442"/>
<dbReference type="PIRSF" id="PIRSF018357">
    <property type="entry name" value="Trans_reg_ArsR_prd"/>
    <property type="match status" value="1"/>
</dbReference>
<keyword evidence="2" id="KW-1185">Reference proteome</keyword>
<reference evidence="1 2" key="1">
    <citation type="submission" date="2011-10" db="EMBL/GenBank/DDBJ databases">
        <title>The Improved High-Quality Draft genome of Methanoplanus limicola DSM 2279.</title>
        <authorList>
            <consortium name="US DOE Joint Genome Institute (JGI-PGF)"/>
            <person name="Lucas S."/>
            <person name="Copeland A."/>
            <person name="Lapidus A."/>
            <person name="Glavina del Rio T."/>
            <person name="Dalin E."/>
            <person name="Tice H."/>
            <person name="Bruce D."/>
            <person name="Goodwin L."/>
            <person name="Pitluck S."/>
            <person name="Peters L."/>
            <person name="Mikhailova N."/>
            <person name="Lu M."/>
            <person name="Kyrpides N."/>
            <person name="Mavromatis K."/>
            <person name="Ivanova N."/>
            <person name="Markowitz V."/>
            <person name="Cheng J.-F."/>
            <person name="Hugenholtz P."/>
            <person name="Woyke T."/>
            <person name="Wu D."/>
            <person name="Wirth R."/>
            <person name="Brambilla E.-M."/>
            <person name="Klenk H.-P."/>
            <person name="Eisen J.A."/>
        </authorList>
    </citation>
    <scope>NUCLEOTIDE SEQUENCE [LARGE SCALE GENOMIC DNA]</scope>
    <source>
        <strain evidence="1 2">DSM 2279</strain>
    </source>
</reference>
<dbReference type="CDD" id="cd00090">
    <property type="entry name" value="HTH_ARSR"/>
    <property type="match status" value="1"/>
</dbReference>
<dbReference type="PATRIC" id="fig|937775.9.peg.2756"/>
<dbReference type="EMBL" id="CM001436">
    <property type="protein sequence ID" value="EHQ36490.1"/>
    <property type="molecule type" value="Genomic_DNA"/>
</dbReference>
<dbReference type="OrthoDB" id="114909at2157"/>
<dbReference type="InterPro" id="IPR011991">
    <property type="entry name" value="ArsR-like_HTH"/>
</dbReference>
<name>H1Z375_9EURY</name>
<evidence type="ECO:0000313" key="2">
    <source>
        <dbReference type="Proteomes" id="UP000005741"/>
    </source>
</evidence>
<organism evidence="1 2">
    <name type="scientific">Methanoplanus limicola DSM 2279</name>
    <dbReference type="NCBI Taxonomy" id="937775"/>
    <lineage>
        <taxon>Archaea</taxon>
        <taxon>Methanobacteriati</taxon>
        <taxon>Methanobacteriota</taxon>
        <taxon>Stenosarchaea group</taxon>
        <taxon>Methanomicrobia</taxon>
        <taxon>Methanomicrobiales</taxon>
        <taxon>Methanomicrobiaceae</taxon>
        <taxon>Methanoplanus</taxon>
    </lineage>
</organism>
<dbReference type="InParanoid" id="H1Z375"/>
<proteinExistence type="predicted"/>
<gene>
    <name evidence="1" type="ORF">Metlim_2442</name>
</gene>
<sequence length="249" mass="28688">METTQDGPPDISELKDEISELRTELRRFITNSGRQHTDLILNKLKADYADLFREQHVKTAGSDLFAHMVDSCSMRDKCYEVFMDFLRKTSRHIEDGSVSEEIINSYRDDLKTLRSKGPSDKCGTCFSEVGRLFEKQVDLMESLGIYNRVKDEDKTLEIDDAKVVRDILEPLANIQRFQILKSLTTQRRTFSEISHITGLRGGNLLFHIKKLADSEMILQMHERGDYMITKKGYKTINSVLELSGQLDQI</sequence>
<dbReference type="Proteomes" id="UP000005741">
    <property type="component" value="Chromosome"/>
</dbReference>
<dbReference type="AlphaFoldDB" id="H1Z375"/>
<evidence type="ECO:0000313" key="1">
    <source>
        <dbReference type="EMBL" id="EHQ36490.1"/>
    </source>
</evidence>
<accession>H1Z375</accession>
<dbReference type="HOGENOM" id="CLU_085608_0_0_2"/>